<proteinExistence type="predicted"/>
<name>A0A3M7SKF6_BRAPC</name>
<gene>
    <name evidence="1" type="ORF">BpHYR1_033701</name>
</gene>
<dbReference type="AlphaFoldDB" id="A0A3M7SKF6"/>
<evidence type="ECO:0000313" key="1">
    <source>
        <dbReference type="EMBL" id="RNA36212.1"/>
    </source>
</evidence>
<accession>A0A3M7SKF6</accession>
<dbReference type="EMBL" id="REGN01001213">
    <property type="protein sequence ID" value="RNA36212.1"/>
    <property type="molecule type" value="Genomic_DNA"/>
</dbReference>
<organism evidence="1 2">
    <name type="scientific">Brachionus plicatilis</name>
    <name type="common">Marine rotifer</name>
    <name type="synonym">Brachionus muelleri</name>
    <dbReference type="NCBI Taxonomy" id="10195"/>
    <lineage>
        <taxon>Eukaryota</taxon>
        <taxon>Metazoa</taxon>
        <taxon>Spiralia</taxon>
        <taxon>Gnathifera</taxon>
        <taxon>Rotifera</taxon>
        <taxon>Eurotatoria</taxon>
        <taxon>Monogononta</taxon>
        <taxon>Pseudotrocha</taxon>
        <taxon>Ploima</taxon>
        <taxon>Brachionidae</taxon>
        <taxon>Brachionus</taxon>
    </lineage>
</organism>
<comment type="caution">
    <text evidence="1">The sequence shown here is derived from an EMBL/GenBank/DDBJ whole genome shotgun (WGS) entry which is preliminary data.</text>
</comment>
<reference evidence="1 2" key="1">
    <citation type="journal article" date="2018" name="Sci. Rep.">
        <title>Genomic signatures of local adaptation to the degree of environmental predictability in rotifers.</title>
        <authorList>
            <person name="Franch-Gras L."/>
            <person name="Hahn C."/>
            <person name="Garcia-Roger E.M."/>
            <person name="Carmona M.J."/>
            <person name="Serra M."/>
            <person name="Gomez A."/>
        </authorList>
    </citation>
    <scope>NUCLEOTIDE SEQUENCE [LARGE SCALE GENOMIC DNA]</scope>
    <source>
        <strain evidence="1">HYR1</strain>
    </source>
</reference>
<sequence length="102" mass="11710">MARLVENPRLRDSENAAAIAKPSAALCIRSPNRAIQPLGCTAKIFIIFDFGLMSWTVIHFHNLNGSPNHGHDCDDDEKREKMNFFQSNYMLCQWNNELILFE</sequence>
<dbReference type="Proteomes" id="UP000276133">
    <property type="component" value="Unassembled WGS sequence"/>
</dbReference>
<keyword evidence="2" id="KW-1185">Reference proteome</keyword>
<protein>
    <submittedName>
        <fullName evidence="1">Uncharacterized protein</fullName>
    </submittedName>
</protein>
<evidence type="ECO:0000313" key="2">
    <source>
        <dbReference type="Proteomes" id="UP000276133"/>
    </source>
</evidence>